<name>A0A1V1PDG9_9BACT</name>
<evidence type="ECO:0000259" key="2">
    <source>
        <dbReference type="Pfam" id="PF13439"/>
    </source>
</evidence>
<dbReference type="Proteomes" id="UP000189670">
    <property type="component" value="Unassembled WGS sequence"/>
</dbReference>
<reference evidence="4" key="1">
    <citation type="submission" date="2012-11" db="EMBL/GenBank/DDBJ databases">
        <authorList>
            <person name="Lucero-Rivera Y.E."/>
            <person name="Tovar-Ramirez D."/>
        </authorList>
    </citation>
    <scope>NUCLEOTIDE SEQUENCE [LARGE SCALE GENOMIC DNA]</scope>
    <source>
        <strain evidence="4">Araruama</strain>
    </source>
</reference>
<dbReference type="Gene3D" id="3.40.50.2000">
    <property type="entry name" value="Glycogen Phosphorylase B"/>
    <property type="match status" value="2"/>
</dbReference>
<dbReference type="PANTHER" id="PTHR45947:SF3">
    <property type="entry name" value="SULFOQUINOVOSYL TRANSFERASE SQD2"/>
    <property type="match status" value="1"/>
</dbReference>
<evidence type="ECO:0000259" key="1">
    <source>
        <dbReference type="Pfam" id="PF00534"/>
    </source>
</evidence>
<gene>
    <name evidence="3" type="ORF">OMM_01377</name>
</gene>
<dbReference type="Pfam" id="PF00534">
    <property type="entry name" value="Glycos_transf_1"/>
    <property type="match status" value="1"/>
</dbReference>
<accession>A0A1V1PDG9</accession>
<sequence>MMLLSINSKKGNRLKVDLHVHSKHSKRPSSWVLKKIGCSESYTEPAALYQKARNKGMDFVTITDHNTILGCLEIAHLKNTFISEEITTYFPEDQCKIHVLAYDITQKNHKIISEIRKNIFELVAYLNEEQIVHSVAHPMFSINDRLKASHFEQMLLLFKNFELNGSHDDYQNYTVSKILQVITESDIQALSDKYNIVPYGLDPWVKNLTGGSDDHSSLYIANMHTQVKGARSVKEILEGICNQQSVIHGQGGSPKTLAHILYSIMYQFYRHNFNIERWINDDYFLKFVNRVLLLENHGAESRVLKRFKKIWAYRKSSSNDSDVANQFQKTAREVLVNSTQFQDVLESQDANPHQVKEIFYQFVKRVTNNILKQLVDDFLLKVSSANLLDIFQTIGSSGFLYMLLSPYFVAFSLFQRDRMFARDCLNRFHTKDNKPADNRKIALFTDTYHEINGVAMTIHSQVNAARVANKPLIVITCGQESKQDIVVKNFEPVGSINLPEYPELKLFYPPFLCMLDYCYEQGITHIQSETPGPVGLAGLAAAMILKLPFNGTYHTSFPQTTGFLTDDTAIEATLWKYMLWFYGQMDTIYVFSQATADQLIEKGISKKSIHIHPQGIDTQKFHPNKRNGYFKSQFQIDDTELKILYVGRISKEKGLPLLVRTIKDIAEKRNGFRLIMVGDGPYLPEMKEALREYPVVFTGYLTGENLAHAYASSDLFVFPSTVDTFGNVVLEAQASGVPVIVTDQGGPKENLIPQKTGFIVPTAEPQALTHQLIDILDNPNQLNVMKHHARKYAETRSFDASFRYFWKNYGVN</sequence>
<dbReference type="InterPro" id="IPR001296">
    <property type="entry name" value="Glyco_trans_1"/>
</dbReference>
<feature type="domain" description="Glycosyltransferase subfamily 4-like N-terminal" evidence="2">
    <location>
        <begin position="451"/>
        <end position="619"/>
    </location>
</feature>
<dbReference type="AlphaFoldDB" id="A0A1V1PDG9"/>
<dbReference type="GO" id="GO:0016757">
    <property type="term" value="F:glycosyltransferase activity"/>
    <property type="evidence" value="ECO:0007669"/>
    <property type="project" value="InterPro"/>
</dbReference>
<dbReference type="InterPro" id="IPR028098">
    <property type="entry name" value="Glyco_trans_4-like_N"/>
</dbReference>
<dbReference type="SUPFAM" id="SSF89550">
    <property type="entry name" value="PHP domain-like"/>
    <property type="match status" value="1"/>
</dbReference>
<dbReference type="CDD" id="cd03814">
    <property type="entry name" value="GT4-like"/>
    <property type="match status" value="1"/>
</dbReference>
<feature type="domain" description="Glycosyl transferase family 1" evidence="1">
    <location>
        <begin position="632"/>
        <end position="791"/>
    </location>
</feature>
<evidence type="ECO:0000313" key="4">
    <source>
        <dbReference type="Proteomes" id="UP000189670"/>
    </source>
</evidence>
<dbReference type="PANTHER" id="PTHR45947">
    <property type="entry name" value="SULFOQUINOVOSYL TRANSFERASE SQD2"/>
    <property type="match status" value="1"/>
</dbReference>
<organism evidence="3 4">
    <name type="scientific">Candidatus Magnetoglobus multicellularis str. Araruama</name>
    <dbReference type="NCBI Taxonomy" id="890399"/>
    <lineage>
        <taxon>Bacteria</taxon>
        <taxon>Pseudomonadati</taxon>
        <taxon>Thermodesulfobacteriota</taxon>
        <taxon>Desulfobacteria</taxon>
        <taxon>Desulfobacterales</taxon>
        <taxon>Desulfobacteraceae</taxon>
        <taxon>Candidatus Magnetoglobus</taxon>
    </lineage>
</organism>
<dbReference type="InterPro" id="IPR050194">
    <property type="entry name" value="Glycosyltransferase_grp1"/>
</dbReference>
<dbReference type="EMBL" id="ATBP01000105">
    <property type="protein sequence ID" value="ETR72860.1"/>
    <property type="molecule type" value="Genomic_DNA"/>
</dbReference>
<keyword evidence="3" id="KW-0808">Transferase</keyword>
<dbReference type="InterPro" id="IPR016195">
    <property type="entry name" value="Pol/histidinol_Pase-like"/>
</dbReference>
<dbReference type="CDD" id="cd07432">
    <property type="entry name" value="PHP_HisPPase"/>
    <property type="match status" value="1"/>
</dbReference>
<comment type="caution">
    <text evidence="3">The sequence shown here is derived from an EMBL/GenBank/DDBJ whole genome shotgun (WGS) entry which is preliminary data.</text>
</comment>
<dbReference type="Pfam" id="PF13439">
    <property type="entry name" value="Glyco_transf_4"/>
    <property type="match status" value="1"/>
</dbReference>
<proteinExistence type="predicted"/>
<dbReference type="Gene3D" id="3.20.20.140">
    <property type="entry name" value="Metal-dependent hydrolases"/>
    <property type="match status" value="1"/>
</dbReference>
<evidence type="ECO:0000313" key="3">
    <source>
        <dbReference type="EMBL" id="ETR72860.1"/>
    </source>
</evidence>
<protein>
    <submittedName>
        <fullName evidence="3">Glycosyltransferase, group 1 family protein</fullName>
    </submittedName>
</protein>
<dbReference type="SUPFAM" id="SSF53756">
    <property type="entry name" value="UDP-Glycosyltransferase/glycogen phosphorylase"/>
    <property type="match status" value="1"/>
</dbReference>